<dbReference type="AlphaFoldDB" id="A0AAN9DJR0"/>
<dbReference type="PANTHER" id="PTHR24171">
    <property type="entry name" value="ANKYRIN REPEAT DOMAIN-CONTAINING PROTEIN 39-RELATED"/>
    <property type="match status" value="1"/>
</dbReference>
<sequence length="253" mass="27945">MGVRFSRKKIPVEVYRYWSAIATSLRLGWLGTENVRTEMKTCQLALSPNLLNSSAVEEDYLGLEEHLREGADVSCGDERRRTPLHVAAGEGYEGTVRFLLQQGADVNAIDRDGITPLRDAIHAKSLVVVKVLVSAGACLEKSSEELGAEMCYLASLGDTEEMEAWKNAGVSLNVSDVHGRTPLHVAVCTDQPEMMKFCISNGSDLEQRDRLNNRPVDDAQRLGLQHLVERLSYQAGRNSEEQQLSVLVKGFKG</sequence>
<feature type="repeat" description="ANK" evidence="3">
    <location>
        <begin position="112"/>
        <end position="144"/>
    </location>
</feature>
<evidence type="ECO:0000256" key="2">
    <source>
        <dbReference type="ARBA" id="ARBA00023043"/>
    </source>
</evidence>
<dbReference type="Pfam" id="PF12796">
    <property type="entry name" value="Ank_2"/>
    <property type="match status" value="1"/>
</dbReference>
<dbReference type="InterPro" id="IPR036770">
    <property type="entry name" value="Ankyrin_rpt-contain_sf"/>
</dbReference>
<evidence type="ECO:0000256" key="3">
    <source>
        <dbReference type="PROSITE-ProRule" id="PRU00023"/>
    </source>
</evidence>
<comment type="caution">
    <text evidence="4">The sequence shown here is derived from an EMBL/GenBank/DDBJ whole genome shotgun (WGS) entry which is preliminary data.</text>
</comment>
<reference evidence="4 5" key="1">
    <citation type="submission" date="2024-02" db="EMBL/GenBank/DDBJ databases">
        <title>Chromosome-level genome assembly of the Eurasian Minnow (Phoxinus phoxinus).</title>
        <authorList>
            <person name="Oriowo T.O."/>
            <person name="Martin S."/>
            <person name="Stange M."/>
            <person name="Chrysostomakis Y."/>
            <person name="Brown T."/>
            <person name="Winkler S."/>
            <person name="Kukowka S."/>
            <person name="Myers E.W."/>
            <person name="Bohne A."/>
        </authorList>
    </citation>
    <scope>NUCLEOTIDE SEQUENCE [LARGE SCALE GENOMIC DNA]</scope>
    <source>
        <strain evidence="4">ZFMK-TIS-60720</strain>
        <tissue evidence="4">Whole Organism</tissue>
    </source>
</reference>
<dbReference type="PANTHER" id="PTHR24171:SF9">
    <property type="entry name" value="ANKYRIN REPEAT DOMAIN-CONTAINING PROTEIN 39"/>
    <property type="match status" value="1"/>
</dbReference>
<dbReference type="SMART" id="SM00248">
    <property type="entry name" value="ANK"/>
    <property type="match status" value="3"/>
</dbReference>
<dbReference type="SUPFAM" id="SSF48403">
    <property type="entry name" value="Ankyrin repeat"/>
    <property type="match status" value="1"/>
</dbReference>
<dbReference type="PROSITE" id="PS50297">
    <property type="entry name" value="ANK_REP_REGION"/>
    <property type="match status" value="2"/>
</dbReference>
<proteinExistence type="predicted"/>
<evidence type="ECO:0000313" key="4">
    <source>
        <dbReference type="EMBL" id="KAK7173896.1"/>
    </source>
</evidence>
<protein>
    <submittedName>
        <fullName evidence="4">Uncharacterized protein</fullName>
    </submittedName>
</protein>
<gene>
    <name evidence="4" type="ORF">R3I93_003654</name>
</gene>
<evidence type="ECO:0000256" key="1">
    <source>
        <dbReference type="ARBA" id="ARBA00022737"/>
    </source>
</evidence>
<keyword evidence="1" id="KW-0677">Repeat</keyword>
<organism evidence="4 5">
    <name type="scientific">Phoxinus phoxinus</name>
    <name type="common">Eurasian minnow</name>
    <dbReference type="NCBI Taxonomy" id="58324"/>
    <lineage>
        <taxon>Eukaryota</taxon>
        <taxon>Metazoa</taxon>
        <taxon>Chordata</taxon>
        <taxon>Craniata</taxon>
        <taxon>Vertebrata</taxon>
        <taxon>Euteleostomi</taxon>
        <taxon>Actinopterygii</taxon>
        <taxon>Neopterygii</taxon>
        <taxon>Teleostei</taxon>
        <taxon>Ostariophysi</taxon>
        <taxon>Cypriniformes</taxon>
        <taxon>Leuciscidae</taxon>
        <taxon>Phoxininae</taxon>
        <taxon>Phoxinus</taxon>
    </lineage>
</organism>
<dbReference type="Pfam" id="PF00023">
    <property type="entry name" value="Ank"/>
    <property type="match status" value="1"/>
</dbReference>
<dbReference type="EMBL" id="JAYKXH010000003">
    <property type="protein sequence ID" value="KAK7173896.1"/>
    <property type="molecule type" value="Genomic_DNA"/>
</dbReference>
<evidence type="ECO:0000313" key="5">
    <source>
        <dbReference type="Proteomes" id="UP001364617"/>
    </source>
</evidence>
<dbReference type="Gene3D" id="1.25.40.20">
    <property type="entry name" value="Ankyrin repeat-containing domain"/>
    <property type="match status" value="2"/>
</dbReference>
<name>A0AAN9DJR0_9TELE</name>
<accession>A0AAN9DJR0</accession>
<keyword evidence="2 3" id="KW-0040">ANK repeat</keyword>
<feature type="repeat" description="ANK" evidence="3">
    <location>
        <begin position="178"/>
        <end position="210"/>
    </location>
</feature>
<feature type="repeat" description="ANK" evidence="3">
    <location>
        <begin position="79"/>
        <end position="111"/>
    </location>
</feature>
<keyword evidence="5" id="KW-1185">Reference proteome</keyword>
<dbReference type="Proteomes" id="UP001364617">
    <property type="component" value="Unassembled WGS sequence"/>
</dbReference>
<dbReference type="InterPro" id="IPR002110">
    <property type="entry name" value="Ankyrin_rpt"/>
</dbReference>
<dbReference type="PROSITE" id="PS50088">
    <property type="entry name" value="ANK_REPEAT"/>
    <property type="match status" value="3"/>
</dbReference>